<proteinExistence type="inferred from homology"/>
<evidence type="ECO:0000259" key="2">
    <source>
        <dbReference type="PROSITE" id="PS51205"/>
    </source>
</evidence>
<dbReference type="PANTHER" id="PTHR24170">
    <property type="entry name" value="ANKYRIN REPEAT DOMAIN-CONTAINING PROTEIN 27"/>
    <property type="match status" value="1"/>
</dbReference>
<dbReference type="GO" id="GO:0000149">
    <property type="term" value="F:SNARE binding"/>
    <property type="evidence" value="ECO:0007669"/>
    <property type="project" value="TreeGrafter"/>
</dbReference>
<dbReference type="GO" id="GO:0005769">
    <property type="term" value="C:early endosome"/>
    <property type="evidence" value="ECO:0007669"/>
    <property type="project" value="TreeGrafter"/>
</dbReference>
<dbReference type="GO" id="GO:0045022">
    <property type="term" value="P:early endosome to late endosome transport"/>
    <property type="evidence" value="ECO:0007669"/>
    <property type="project" value="TreeGrafter"/>
</dbReference>
<comment type="similarity">
    <text evidence="1">Belongs to the UPF0507 family.</text>
</comment>
<protein>
    <recommendedName>
        <fullName evidence="2">VPS9 domain-containing protein</fullName>
    </recommendedName>
</protein>
<dbReference type="GO" id="GO:0005770">
    <property type="term" value="C:late endosome"/>
    <property type="evidence" value="ECO:0007669"/>
    <property type="project" value="TreeGrafter"/>
</dbReference>
<gene>
    <name evidence="3" type="ORF">BN980_GECA06s00153g</name>
</gene>
<dbReference type="Proteomes" id="UP000242525">
    <property type="component" value="Unassembled WGS sequence"/>
</dbReference>
<dbReference type="Gene3D" id="1.20.1050.80">
    <property type="entry name" value="VPS9 domain"/>
    <property type="match status" value="1"/>
</dbReference>
<dbReference type="CDD" id="cd06093">
    <property type="entry name" value="PX_domain"/>
    <property type="match status" value="1"/>
</dbReference>
<dbReference type="STRING" id="1173061.A0A0J9X992"/>
<dbReference type="Pfam" id="PF02204">
    <property type="entry name" value="VPS9"/>
    <property type="match status" value="1"/>
</dbReference>
<dbReference type="GO" id="GO:0097422">
    <property type="term" value="C:tubular endosome"/>
    <property type="evidence" value="ECO:0007669"/>
    <property type="project" value="TreeGrafter"/>
</dbReference>
<sequence length="1142" mass="130072">MLRALFQAPDPGPLLRKIRISLRDSSRFLLIVPPAKLMWAYEADTKQPFADAFLTDEFIASHVVFIPSDYRSSDKSKLMSTYNAKKIILARGFVQTHSGFKSSYHSDIVAEYIIRPGAPFLADDAEFLCCEVTYPLMGTPVFYDLLDQSTDSTKQILFDGNILDTPVPLGLDVATLKDNVNKLRDFKLLPVIYGQELSRLDYEFTLLVNQFNCDHVSTKEHLLRLYNDTIDTAIAKFQALGSNTINRIASETMLSGLDLANMIGMHIESQLHSLLWEKTLELCQEEDTRRLDNCWKVKDISIEQVGIPLTSISTLFDLDELVLEAVKLFSAIGSVSGVRAKTKVLLTVMQILSGGTPEADPSAGEALQRVSKCSVHFNAELQNDPTYSVLKSNISADVLLSLMLLVVIRSDILCVASVFWYIQNFSFDDVNLGQLGYALSTLEAVLYHLDEKNTNMVSLSEANGRLWSKVKAGADLKEYISGLSNDGSDLGTLLRSKSPQGSTLPMHYLQTKNYDTLEYLLGLDAYNDNFIIADRDSVGSTLLITALETENKNLIDLVYSRIKDLDPSLKRRYIIRLNNWKRSAGHYIFNAHWLLPSIGEYINWEQRDHANQTPLFIVCRCYDHSEYQELVSNAFKSWEHNFRSMHKRRPLSLAYHIDPKDNSLLHVLKDVTGLKQLLKYDVDINWPNEQGYTPLMFHSKFSRAETVQVLLEDKRIDVHFQSEMGVGSIEVARDAETIKLLERVYLPDEKLAKNDQAIGIVRASFSKGNLSFVICTGNPSDPGSITSVKRTIDDFRFLEEWLSYENRYSWVPSLAPMFNPKFFRGKIVYQVFHDIQIKLNTFLKVLTLHPTFATHELLWEFLLVQDIRRDSIIERCRRKLENARESQMEQQPQQLIFTSADSMAVEVFFDHAQQEIGQLSRASHNLHRAVVRLACKVDDYNTSFRILSDMVAKLKLIRGNAIPRYGRIEQKLAVLAAVQPPDAYHEFASSLYSVCAMVDDVMKTIRSPLAAISQLRDRETILISSRETLERVTSKSGPSWTNVFFEEKKRKETEELRDRIYIVQTEIDRISTDIRGQHVTLASEIGAVYGTHEQLMAQMVKVFTSKIIRSQRVSLERLERMKAGLQSVGRRRRVPAEKYSLA</sequence>
<dbReference type="InterPro" id="IPR036871">
    <property type="entry name" value="PX_dom_sf"/>
</dbReference>
<dbReference type="SUPFAM" id="SSF64268">
    <property type="entry name" value="PX domain"/>
    <property type="match status" value="1"/>
</dbReference>
<dbReference type="InterPro" id="IPR037191">
    <property type="entry name" value="VPS9_dom_sf"/>
</dbReference>
<dbReference type="Gene3D" id="3.30.1520.10">
    <property type="entry name" value="Phox-like domain"/>
    <property type="match status" value="1"/>
</dbReference>
<dbReference type="PROSITE" id="PS51205">
    <property type="entry name" value="VPS9"/>
    <property type="match status" value="1"/>
</dbReference>
<comment type="caution">
    <text evidence="3">The sequence shown here is derived from an EMBL/GenBank/DDBJ whole genome shotgun (WGS) entry which is preliminary data.</text>
</comment>
<dbReference type="InterPro" id="IPR027267">
    <property type="entry name" value="AH/BAR_dom_sf"/>
</dbReference>
<dbReference type="GO" id="GO:0005085">
    <property type="term" value="F:guanyl-nucleotide exchange factor activity"/>
    <property type="evidence" value="ECO:0007669"/>
    <property type="project" value="TreeGrafter"/>
</dbReference>
<reference evidence="3" key="1">
    <citation type="submission" date="2014-03" db="EMBL/GenBank/DDBJ databases">
        <authorList>
            <person name="Casaregola S."/>
        </authorList>
    </citation>
    <scope>NUCLEOTIDE SEQUENCE [LARGE SCALE GENOMIC DNA]</scope>
    <source>
        <strain evidence="3">CLIB 918</strain>
    </source>
</reference>
<feature type="domain" description="VPS9" evidence="2">
    <location>
        <begin position="284"/>
        <end position="458"/>
    </location>
</feature>
<dbReference type="Gene3D" id="1.20.1270.60">
    <property type="entry name" value="Arfaptin homology (AH) domain/BAR domain"/>
    <property type="match status" value="1"/>
</dbReference>
<dbReference type="InterPro" id="IPR003123">
    <property type="entry name" value="VPS9"/>
</dbReference>
<dbReference type="AlphaFoldDB" id="A0A0J9X992"/>
<accession>A0A0J9X992</accession>
<dbReference type="GO" id="GO:0030133">
    <property type="term" value="C:transport vesicle"/>
    <property type="evidence" value="ECO:0007669"/>
    <property type="project" value="TreeGrafter"/>
</dbReference>
<dbReference type="GO" id="GO:0035091">
    <property type="term" value="F:phosphatidylinositol binding"/>
    <property type="evidence" value="ECO:0007669"/>
    <property type="project" value="InterPro"/>
</dbReference>
<dbReference type="EMBL" id="CCBN010000006">
    <property type="protein sequence ID" value="CDO53814.1"/>
    <property type="molecule type" value="Genomic_DNA"/>
</dbReference>
<dbReference type="GO" id="GO:0005886">
    <property type="term" value="C:plasma membrane"/>
    <property type="evidence" value="ECO:0007669"/>
    <property type="project" value="TreeGrafter"/>
</dbReference>
<dbReference type="OrthoDB" id="7464126at2759"/>
<evidence type="ECO:0000313" key="4">
    <source>
        <dbReference type="Proteomes" id="UP000242525"/>
    </source>
</evidence>
<evidence type="ECO:0000256" key="1">
    <source>
        <dbReference type="ARBA" id="ARBA00007428"/>
    </source>
</evidence>
<dbReference type="InterPro" id="IPR036770">
    <property type="entry name" value="Ankyrin_rpt-contain_sf"/>
</dbReference>
<organism evidence="3 4">
    <name type="scientific">Geotrichum candidum</name>
    <name type="common">Oospora lactis</name>
    <name type="synonym">Dipodascus geotrichum</name>
    <dbReference type="NCBI Taxonomy" id="1173061"/>
    <lineage>
        <taxon>Eukaryota</taxon>
        <taxon>Fungi</taxon>
        <taxon>Dikarya</taxon>
        <taxon>Ascomycota</taxon>
        <taxon>Saccharomycotina</taxon>
        <taxon>Dipodascomycetes</taxon>
        <taxon>Dipodascales</taxon>
        <taxon>Dipodascaceae</taxon>
        <taxon>Geotrichum</taxon>
    </lineage>
</organism>
<keyword evidence="4" id="KW-1185">Reference proteome</keyword>
<dbReference type="InterPro" id="IPR051248">
    <property type="entry name" value="UPF0507/Ank_repeat_27"/>
</dbReference>
<dbReference type="Gene3D" id="1.25.40.20">
    <property type="entry name" value="Ankyrin repeat-containing domain"/>
    <property type="match status" value="1"/>
</dbReference>
<dbReference type="SUPFAM" id="SSF48403">
    <property type="entry name" value="Ankyrin repeat"/>
    <property type="match status" value="1"/>
</dbReference>
<name>A0A0J9X992_GEOCN</name>
<evidence type="ECO:0000313" key="3">
    <source>
        <dbReference type="EMBL" id="CDO53814.1"/>
    </source>
</evidence>
<dbReference type="SUPFAM" id="SSF109993">
    <property type="entry name" value="VPS9 domain"/>
    <property type="match status" value="1"/>
</dbReference>
<dbReference type="PANTHER" id="PTHR24170:SF1">
    <property type="entry name" value="DOMAIN PROTEIN, PUTATIVE (AFU_ORTHOLOGUE AFUA_1G09870)-RELATED"/>
    <property type="match status" value="1"/>
</dbReference>